<dbReference type="Gene3D" id="2.10.109.10">
    <property type="entry name" value="Umud Fragment, subunit A"/>
    <property type="match status" value="1"/>
</dbReference>
<dbReference type="EC" id="3.4.21.89" evidence="3"/>
<gene>
    <name evidence="6" type="ORF">MNB_SV-3-1536</name>
</gene>
<sequence>MKKFFSAFSRFASSWTGTIIIVLFLIFFVAQSFVIPSGSMKRTQLIGDFLFAKKFSYGIPTPHLPWLEIPLLPDFNGNGHLIEGPRPKREDIVIFRYPKNNKIHYVKRCVAVGGDELLYEDKKLMIHFHEGDAYIQKNYPAKKIVSLYNKLWVVNPYMDKYPGIQYKPEGNTGFEYMSMAYSYNKDIDMSVRRIEEPDGSEHYMFYKKVEPDHYYMIGDNRDNSNDSRFWGSVPYKLIVGKPWLIYMSLEFRSYEQVLNGNGGGKDHDKLHRICPEIDIASKTCKDLWNKQRYTIRWGRVGRFIESIQLENPIE</sequence>
<dbReference type="SUPFAM" id="SSF51306">
    <property type="entry name" value="LexA/Signal peptidase"/>
    <property type="match status" value="1"/>
</dbReference>
<dbReference type="AlphaFoldDB" id="A0A1W1CFN2"/>
<evidence type="ECO:0000259" key="5">
    <source>
        <dbReference type="Pfam" id="PF10502"/>
    </source>
</evidence>
<dbReference type="InterPro" id="IPR019758">
    <property type="entry name" value="Pept_S26A_signal_pept_1_CS"/>
</dbReference>
<dbReference type="InterPro" id="IPR036286">
    <property type="entry name" value="LexA/Signal_pep-like_sf"/>
</dbReference>
<dbReference type="InterPro" id="IPR000223">
    <property type="entry name" value="Pept_S26A_signal_pept_1"/>
</dbReference>
<dbReference type="PROSITE" id="PS00761">
    <property type="entry name" value="SPASE_I_3"/>
    <property type="match status" value="1"/>
</dbReference>
<proteinExistence type="inferred from homology"/>
<dbReference type="GO" id="GO:0016020">
    <property type="term" value="C:membrane"/>
    <property type="evidence" value="ECO:0007669"/>
    <property type="project" value="InterPro"/>
</dbReference>
<dbReference type="GO" id="GO:0009003">
    <property type="term" value="F:signal peptidase activity"/>
    <property type="evidence" value="ECO:0007669"/>
    <property type="project" value="UniProtKB-EC"/>
</dbReference>
<dbReference type="EMBL" id="FPHI01000025">
    <property type="protein sequence ID" value="SFV64503.1"/>
    <property type="molecule type" value="Genomic_DNA"/>
</dbReference>
<evidence type="ECO:0000256" key="4">
    <source>
        <dbReference type="ARBA" id="ARBA00022801"/>
    </source>
</evidence>
<dbReference type="PANTHER" id="PTHR43390">
    <property type="entry name" value="SIGNAL PEPTIDASE I"/>
    <property type="match status" value="1"/>
</dbReference>
<dbReference type="NCBIfam" id="TIGR02227">
    <property type="entry name" value="sigpep_I_bact"/>
    <property type="match status" value="1"/>
</dbReference>
<dbReference type="CDD" id="cd06530">
    <property type="entry name" value="S26_SPase_I"/>
    <property type="match status" value="1"/>
</dbReference>
<accession>A0A1W1CFN2</accession>
<dbReference type="PRINTS" id="PR00727">
    <property type="entry name" value="LEADERPTASE"/>
</dbReference>
<evidence type="ECO:0000256" key="1">
    <source>
        <dbReference type="ARBA" id="ARBA00000677"/>
    </source>
</evidence>
<dbReference type="GO" id="GO:0004252">
    <property type="term" value="F:serine-type endopeptidase activity"/>
    <property type="evidence" value="ECO:0007669"/>
    <property type="project" value="InterPro"/>
</dbReference>
<protein>
    <recommendedName>
        <fullName evidence="3">signal peptidase I</fullName>
        <ecNumber evidence="3">3.4.21.89</ecNumber>
    </recommendedName>
</protein>
<organism evidence="6">
    <name type="scientific">hydrothermal vent metagenome</name>
    <dbReference type="NCBI Taxonomy" id="652676"/>
    <lineage>
        <taxon>unclassified sequences</taxon>
        <taxon>metagenomes</taxon>
        <taxon>ecological metagenomes</taxon>
    </lineage>
</organism>
<name>A0A1W1CFN2_9ZZZZ</name>
<comment type="catalytic activity">
    <reaction evidence="1">
        <text>Cleavage of hydrophobic, N-terminal signal or leader sequences from secreted and periplasmic proteins.</text>
        <dbReference type="EC" id="3.4.21.89"/>
    </reaction>
</comment>
<evidence type="ECO:0000256" key="3">
    <source>
        <dbReference type="ARBA" id="ARBA00013208"/>
    </source>
</evidence>
<dbReference type="InterPro" id="IPR019533">
    <property type="entry name" value="Peptidase_S26"/>
</dbReference>
<comment type="similarity">
    <text evidence="2">Belongs to the peptidase S26 family.</text>
</comment>
<keyword evidence="4 6" id="KW-0378">Hydrolase</keyword>
<reference evidence="6" key="1">
    <citation type="submission" date="2016-10" db="EMBL/GenBank/DDBJ databases">
        <authorList>
            <person name="de Groot N.N."/>
        </authorList>
    </citation>
    <scope>NUCLEOTIDE SEQUENCE</scope>
</reference>
<evidence type="ECO:0000256" key="2">
    <source>
        <dbReference type="ARBA" id="ARBA00009370"/>
    </source>
</evidence>
<dbReference type="Pfam" id="PF10502">
    <property type="entry name" value="Peptidase_S26"/>
    <property type="match status" value="1"/>
</dbReference>
<evidence type="ECO:0000313" key="6">
    <source>
        <dbReference type="EMBL" id="SFV64503.1"/>
    </source>
</evidence>
<dbReference type="GO" id="GO:0006465">
    <property type="term" value="P:signal peptide processing"/>
    <property type="evidence" value="ECO:0007669"/>
    <property type="project" value="InterPro"/>
</dbReference>
<feature type="domain" description="Peptidase S26" evidence="5">
    <location>
        <begin position="12"/>
        <end position="246"/>
    </location>
</feature>
<dbReference type="PANTHER" id="PTHR43390:SF1">
    <property type="entry name" value="CHLOROPLAST PROCESSING PEPTIDASE"/>
    <property type="match status" value="1"/>
</dbReference>